<dbReference type="OrthoDB" id="8945100at2759"/>
<accession>A0A556VBY0</accession>
<name>A0A556VBY0_BAGYA</name>
<evidence type="ECO:0000313" key="2">
    <source>
        <dbReference type="Proteomes" id="UP000319801"/>
    </source>
</evidence>
<evidence type="ECO:0000313" key="1">
    <source>
        <dbReference type="EMBL" id="TTJ23326.1"/>
    </source>
</evidence>
<comment type="caution">
    <text evidence="1">The sequence shown here is derived from an EMBL/GenBank/DDBJ whole genome shotgun (WGS) entry which is preliminary data.</text>
</comment>
<protein>
    <submittedName>
        <fullName evidence="1">Uncharacterized protein</fullName>
    </submittedName>
</protein>
<keyword evidence="2" id="KW-1185">Reference proteome</keyword>
<dbReference type="Proteomes" id="UP000319801">
    <property type="component" value="Unassembled WGS sequence"/>
</dbReference>
<gene>
    <name evidence="1" type="ORF">Baya_15508</name>
</gene>
<dbReference type="EMBL" id="VCAZ01000220">
    <property type="protein sequence ID" value="TTJ23326.1"/>
    <property type="molecule type" value="Genomic_DNA"/>
</dbReference>
<organism evidence="1 2">
    <name type="scientific">Bagarius yarrelli</name>
    <name type="common">Goonch</name>
    <name type="synonym">Bagrus yarrelli</name>
    <dbReference type="NCBI Taxonomy" id="175774"/>
    <lineage>
        <taxon>Eukaryota</taxon>
        <taxon>Metazoa</taxon>
        <taxon>Chordata</taxon>
        <taxon>Craniata</taxon>
        <taxon>Vertebrata</taxon>
        <taxon>Euteleostomi</taxon>
        <taxon>Actinopterygii</taxon>
        <taxon>Neopterygii</taxon>
        <taxon>Teleostei</taxon>
        <taxon>Ostariophysi</taxon>
        <taxon>Siluriformes</taxon>
        <taxon>Sisoridae</taxon>
        <taxon>Sisorinae</taxon>
        <taxon>Bagarius</taxon>
    </lineage>
</organism>
<sequence length="137" mass="14524">MAEASDCSRAASSWAAAAGPADSVVVVMASALEDVVEEEEVFLSQTSTLKSGVEVGAVQRESAQSSTVKQLQSEFLPLIIRKQVSYSQYTERPGTRHLKFAAAEAVTTHPITSGARPRLSVEYPSCVHKAGPCNTAL</sequence>
<dbReference type="AlphaFoldDB" id="A0A556VBY0"/>
<reference evidence="1 2" key="1">
    <citation type="journal article" date="2019" name="Genome Biol. Evol.">
        <title>Whole-Genome Sequencing of the Giant Devil Catfish, Bagarius yarrelli.</title>
        <authorList>
            <person name="Jiang W."/>
            <person name="Lv Y."/>
            <person name="Cheng L."/>
            <person name="Yang K."/>
            <person name="Chao B."/>
            <person name="Wang X."/>
            <person name="Li Y."/>
            <person name="Pan X."/>
            <person name="You X."/>
            <person name="Zhang Y."/>
            <person name="Yang J."/>
            <person name="Li J."/>
            <person name="Zhang X."/>
            <person name="Liu S."/>
            <person name="Sun C."/>
            <person name="Yang J."/>
            <person name="Shi Q."/>
        </authorList>
    </citation>
    <scope>NUCLEOTIDE SEQUENCE [LARGE SCALE GENOMIC DNA]</scope>
    <source>
        <strain evidence="1">JWS20170419001</strain>
        <tissue evidence="1">Muscle</tissue>
    </source>
</reference>
<proteinExistence type="predicted"/>